<reference evidence="2 3" key="1">
    <citation type="submission" date="2020-04" db="EMBL/GenBank/DDBJ databases">
        <title>Antimicrobial susceptibility and clonality of vaginal-derived multi-drug resistant Mobiluncus isolates in China.</title>
        <authorList>
            <person name="Zhang X."/>
        </authorList>
    </citation>
    <scope>NUCLEOTIDE SEQUENCE [LARGE SCALE GENOMIC DNA]</scope>
    <source>
        <strain evidence="2 3">13</strain>
    </source>
</reference>
<comment type="caution">
    <text evidence="2">The sequence shown here is derived from an EMBL/GenBank/DDBJ whole genome shotgun (WGS) entry which is preliminary data.</text>
</comment>
<dbReference type="Pfam" id="PF21818">
    <property type="entry name" value="DUF6884"/>
    <property type="match status" value="1"/>
</dbReference>
<dbReference type="EMBL" id="JABCUR010000014">
    <property type="protein sequence ID" value="NMW65994.1"/>
    <property type="molecule type" value="Genomic_DNA"/>
</dbReference>
<evidence type="ECO:0000313" key="3">
    <source>
        <dbReference type="Proteomes" id="UP000578252"/>
    </source>
</evidence>
<dbReference type="InterPro" id="IPR049251">
    <property type="entry name" value="DUF6884"/>
</dbReference>
<gene>
    <name evidence="2" type="ORF">HHJ78_10910</name>
</gene>
<feature type="domain" description="DUF6884" evidence="1">
    <location>
        <begin position="6"/>
        <end position="134"/>
    </location>
</feature>
<dbReference type="AlphaFoldDB" id="A0A7Y0U316"/>
<dbReference type="RefSeq" id="WP_169772492.1">
    <property type="nucleotide sequence ID" value="NZ_JABCUR010000014.1"/>
</dbReference>
<dbReference type="Proteomes" id="UP000578252">
    <property type="component" value="Unassembled WGS sequence"/>
</dbReference>
<evidence type="ECO:0000313" key="2">
    <source>
        <dbReference type="EMBL" id="NMW65994.1"/>
    </source>
</evidence>
<sequence length="152" mass="17500">MWDAIIITCGKKKASKPMPAKDMYQGSFFVAQRATAERLNTRLGWMIFSSRHGLLKPDQIIKPYENRWGGNDIDQTVLKTQVSNMGLDNDSKILCLGGRAYAEHLKEALPRGHVYWPPNILTNRQMGWQLRQLKAIRNLGFIPKDWMKGMRI</sequence>
<name>A0A7Y0U316_9ACTO</name>
<proteinExistence type="predicted"/>
<organism evidence="2 3">
    <name type="scientific">Mobiluncus mulieris</name>
    <dbReference type="NCBI Taxonomy" id="2052"/>
    <lineage>
        <taxon>Bacteria</taxon>
        <taxon>Bacillati</taxon>
        <taxon>Actinomycetota</taxon>
        <taxon>Actinomycetes</taxon>
        <taxon>Actinomycetales</taxon>
        <taxon>Actinomycetaceae</taxon>
        <taxon>Mobiluncus</taxon>
    </lineage>
</organism>
<evidence type="ECO:0000259" key="1">
    <source>
        <dbReference type="Pfam" id="PF21818"/>
    </source>
</evidence>
<protein>
    <recommendedName>
        <fullName evidence="1">DUF6884 domain-containing protein</fullName>
    </recommendedName>
</protein>
<accession>A0A7Y0U316</accession>